<dbReference type="InterPro" id="IPR001920">
    <property type="entry name" value="Asp/Glu_race"/>
</dbReference>
<dbReference type="Proteomes" id="UP000242793">
    <property type="component" value="Chromosome"/>
</dbReference>
<sequence length="269" mass="31109">MQYINRPINVLIFDSGLGGLSIYKYLFYNLPSLNYVYVFDSKFFPYGDKEDLFIINRVIKIINKIQKNRSFEIIVLACNTVSVTSIGILKKVFPNQMILGSFPEVDIAVHSTKNNIVCLLATRKTVEHMSNVIERYSKKYEIYSIYSSEIVELAEKKIRGITVSKNRIQSILIDLSDHKNPDTIILGCTHFSFISSEIKEAFPSCIHLIDSKRSIYNELLNFVYKQQKNKIFYGKSKNLVLCTGFDYKIKKLYDLFITIGFSDIQRIIV</sequence>
<dbReference type="GO" id="GO:0008360">
    <property type="term" value="P:regulation of cell shape"/>
    <property type="evidence" value="ECO:0007669"/>
    <property type="project" value="UniProtKB-KW"/>
</dbReference>
<dbReference type="PANTHER" id="PTHR21198:SF2">
    <property type="entry name" value="GLUTAMATE RACEMASE"/>
    <property type="match status" value="1"/>
</dbReference>
<gene>
    <name evidence="6" type="ORF">AOQ87_00375</name>
</gene>
<keyword evidence="1" id="KW-0133">Cell shape</keyword>
<dbReference type="EC" id="5.1.1.3" evidence="5"/>
<dbReference type="Gene3D" id="3.40.50.1860">
    <property type="match status" value="2"/>
</dbReference>
<dbReference type="InterPro" id="IPR033134">
    <property type="entry name" value="Asp/Glu_racemase_AS_2"/>
</dbReference>
<organism evidence="6 7">
    <name type="scientific">Candidatus Riesia pediculischaeffi</name>
    <dbReference type="NCBI Taxonomy" id="428411"/>
    <lineage>
        <taxon>Bacteria</taxon>
        <taxon>Pseudomonadati</taxon>
        <taxon>Pseudomonadota</taxon>
        <taxon>Gammaproteobacteria</taxon>
        <taxon>Enterobacterales</taxon>
        <taxon>Enterobacteriaceae</taxon>
        <taxon>Candidatus Riesia</taxon>
    </lineage>
</organism>
<keyword evidence="7" id="KW-1185">Reference proteome</keyword>
<dbReference type="GO" id="GO:0008881">
    <property type="term" value="F:glutamate racemase activity"/>
    <property type="evidence" value="ECO:0007669"/>
    <property type="project" value="UniProtKB-UniRule"/>
</dbReference>
<keyword evidence="2" id="KW-0573">Peptidoglycan synthesis</keyword>
<evidence type="ECO:0000313" key="7">
    <source>
        <dbReference type="Proteomes" id="UP000242793"/>
    </source>
</evidence>
<dbReference type="NCBIfam" id="TIGR00067">
    <property type="entry name" value="glut_race"/>
    <property type="match status" value="1"/>
</dbReference>
<dbReference type="KEGG" id="rped:AOQ87_00375"/>
<dbReference type="EMBL" id="CP012839">
    <property type="protein sequence ID" value="ARC53161.1"/>
    <property type="molecule type" value="Genomic_DNA"/>
</dbReference>
<proteinExistence type="predicted"/>
<dbReference type="RefSeq" id="WP_080626456.1">
    <property type="nucleotide sequence ID" value="NZ_CP012839.1"/>
</dbReference>
<accession>A0A1V0HKB1</accession>
<dbReference type="AlphaFoldDB" id="A0A1V0HKB1"/>
<dbReference type="SUPFAM" id="SSF53681">
    <property type="entry name" value="Aspartate/glutamate racemase"/>
    <property type="match status" value="2"/>
</dbReference>
<evidence type="ECO:0000256" key="2">
    <source>
        <dbReference type="ARBA" id="ARBA00022984"/>
    </source>
</evidence>
<evidence type="ECO:0000256" key="1">
    <source>
        <dbReference type="ARBA" id="ARBA00022960"/>
    </source>
</evidence>
<evidence type="ECO:0000256" key="4">
    <source>
        <dbReference type="ARBA" id="ARBA00023316"/>
    </source>
</evidence>
<dbReference type="GO" id="GO:0071555">
    <property type="term" value="P:cell wall organization"/>
    <property type="evidence" value="ECO:0007669"/>
    <property type="project" value="UniProtKB-KW"/>
</dbReference>
<dbReference type="InterPro" id="IPR004391">
    <property type="entry name" value="Glu_race"/>
</dbReference>
<evidence type="ECO:0000256" key="5">
    <source>
        <dbReference type="NCBIfam" id="TIGR00067"/>
    </source>
</evidence>
<dbReference type="PANTHER" id="PTHR21198">
    <property type="entry name" value="GLUTAMATE RACEMASE"/>
    <property type="match status" value="1"/>
</dbReference>
<dbReference type="GO" id="GO:0009252">
    <property type="term" value="P:peptidoglycan biosynthetic process"/>
    <property type="evidence" value="ECO:0007669"/>
    <property type="project" value="UniProtKB-UniRule"/>
</dbReference>
<name>A0A1V0HKB1_9ENTR</name>
<evidence type="ECO:0000313" key="6">
    <source>
        <dbReference type="EMBL" id="ARC53161.1"/>
    </source>
</evidence>
<reference evidence="6 7" key="1">
    <citation type="submission" date="2015-10" db="EMBL/GenBank/DDBJ databases">
        <title>Survey of human and primate louse endosymbionts.</title>
        <authorList>
            <person name="Boyd B.M."/>
        </authorList>
    </citation>
    <scope>NUCLEOTIDE SEQUENCE [LARGE SCALE GENOMIC DNA]</scope>
    <source>
        <strain evidence="6 7">PTSK</strain>
    </source>
</reference>
<protein>
    <recommendedName>
        <fullName evidence="5">Glutamate racemase</fullName>
        <ecNumber evidence="5">5.1.1.3</ecNumber>
    </recommendedName>
</protein>
<dbReference type="STRING" id="428411.AOQ87_00375"/>
<keyword evidence="4" id="KW-0961">Cell wall biogenesis/degradation</keyword>
<evidence type="ECO:0000256" key="3">
    <source>
        <dbReference type="ARBA" id="ARBA00023235"/>
    </source>
</evidence>
<dbReference type="PROSITE" id="PS00924">
    <property type="entry name" value="ASP_GLU_RACEMASE_2"/>
    <property type="match status" value="1"/>
</dbReference>
<keyword evidence="3" id="KW-0413">Isomerase</keyword>